<evidence type="ECO:0000259" key="1">
    <source>
        <dbReference type="Pfam" id="PF03184"/>
    </source>
</evidence>
<dbReference type="EMBL" id="QXFW01000593">
    <property type="protein sequence ID" value="KAE9007824.1"/>
    <property type="molecule type" value="Genomic_DNA"/>
</dbReference>
<sequence length="254" mass="28922">MLLGDSEGNKYDPFVVFNVRPSTKPENQVENIQRRKGFGIHIWKSIRKAQAETGMQIHGNGKGWWDAKLTLEWLKHHFGSRENLKQPVLLLLDDFSGHWTTEVVEYAKVINVTLMKVPANATSVSQPADATWNGPVKTRLQNTWIRCLQEQLVARVPGVPFKFKPPDRALLCQWVWAAWRDVSASTIRAGFRQCGLVQHDEDVSDVPEQVEALNADEDVFQAMLHSDLIDTTVEPFTLEDDFDDLFRAIARADE</sequence>
<organism evidence="2 3">
    <name type="scientific">Phytophthora fragariae</name>
    <dbReference type="NCBI Taxonomy" id="53985"/>
    <lineage>
        <taxon>Eukaryota</taxon>
        <taxon>Sar</taxon>
        <taxon>Stramenopiles</taxon>
        <taxon>Oomycota</taxon>
        <taxon>Peronosporomycetes</taxon>
        <taxon>Peronosporales</taxon>
        <taxon>Peronosporaceae</taxon>
        <taxon>Phytophthora</taxon>
    </lineage>
</organism>
<accession>A0A6A3KWE7</accession>
<protein>
    <recommendedName>
        <fullName evidence="1">DDE-1 domain-containing protein</fullName>
    </recommendedName>
</protein>
<proteinExistence type="predicted"/>
<evidence type="ECO:0000313" key="3">
    <source>
        <dbReference type="Proteomes" id="UP000460718"/>
    </source>
</evidence>
<name>A0A6A3KWE7_9STRA</name>
<comment type="caution">
    <text evidence="2">The sequence shown here is derived from an EMBL/GenBank/DDBJ whole genome shotgun (WGS) entry which is preliminary data.</text>
</comment>
<evidence type="ECO:0000313" key="2">
    <source>
        <dbReference type="EMBL" id="KAE9007824.1"/>
    </source>
</evidence>
<dbReference type="AlphaFoldDB" id="A0A6A3KWE7"/>
<dbReference type="Pfam" id="PF03184">
    <property type="entry name" value="DDE_1"/>
    <property type="match status" value="1"/>
</dbReference>
<dbReference type="InterPro" id="IPR004875">
    <property type="entry name" value="DDE_SF_endonuclease_dom"/>
</dbReference>
<dbReference type="GO" id="GO:0003676">
    <property type="term" value="F:nucleic acid binding"/>
    <property type="evidence" value="ECO:0007669"/>
    <property type="project" value="InterPro"/>
</dbReference>
<reference evidence="2 3" key="1">
    <citation type="submission" date="2018-09" db="EMBL/GenBank/DDBJ databases">
        <title>Genomic investigation of the strawberry pathogen Phytophthora fragariae indicates pathogenicity is determined by transcriptional variation in three key races.</title>
        <authorList>
            <person name="Adams T.M."/>
            <person name="Armitage A.D."/>
            <person name="Sobczyk M.K."/>
            <person name="Bates H.J."/>
            <person name="Dunwell J.M."/>
            <person name="Nellist C.F."/>
            <person name="Harrison R.J."/>
        </authorList>
    </citation>
    <scope>NUCLEOTIDE SEQUENCE [LARGE SCALE GENOMIC DNA]</scope>
    <source>
        <strain evidence="2 3">SCRP245</strain>
    </source>
</reference>
<dbReference type="Proteomes" id="UP000460718">
    <property type="component" value="Unassembled WGS sequence"/>
</dbReference>
<gene>
    <name evidence="2" type="ORF">PF011_g10953</name>
</gene>
<feature type="domain" description="DDE-1" evidence="1">
    <location>
        <begin position="44"/>
        <end position="191"/>
    </location>
</feature>